<keyword evidence="3" id="KW-1185">Reference proteome</keyword>
<accession>A0A210QYC8</accession>
<proteinExistence type="predicted"/>
<dbReference type="EMBL" id="NEDP02001215">
    <property type="protein sequence ID" value="OWF53768.1"/>
    <property type="molecule type" value="Genomic_DNA"/>
</dbReference>
<evidence type="ECO:0000313" key="2">
    <source>
        <dbReference type="EMBL" id="OWF53768.1"/>
    </source>
</evidence>
<comment type="caution">
    <text evidence="2">The sequence shown here is derived from an EMBL/GenBank/DDBJ whole genome shotgun (WGS) entry which is preliminary data.</text>
</comment>
<organism evidence="2 3">
    <name type="scientific">Mizuhopecten yessoensis</name>
    <name type="common">Japanese scallop</name>
    <name type="synonym">Patinopecten yessoensis</name>
    <dbReference type="NCBI Taxonomy" id="6573"/>
    <lineage>
        <taxon>Eukaryota</taxon>
        <taxon>Metazoa</taxon>
        <taxon>Spiralia</taxon>
        <taxon>Lophotrochozoa</taxon>
        <taxon>Mollusca</taxon>
        <taxon>Bivalvia</taxon>
        <taxon>Autobranchia</taxon>
        <taxon>Pteriomorphia</taxon>
        <taxon>Pectinida</taxon>
        <taxon>Pectinoidea</taxon>
        <taxon>Pectinidae</taxon>
        <taxon>Mizuhopecten</taxon>
    </lineage>
</organism>
<reference evidence="2 3" key="1">
    <citation type="journal article" date="2017" name="Nat. Ecol. Evol.">
        <title>Scallop genome provides insights into evolution of bilaterian karyotype and development.</title>
        <authorList>
            <person name="Wang S."/>
            <person name="Zhang J."/>
            <person name="Jiao W."/>
            <person name="Li J."/>
            <person name="Xun X."/>
            <person name="Sun Y."/>
            <person name="Guo X."/>
            <person name="Huan P."/>
            <person name="Dong B."/>
            <person name="Zhang L."/>
            <person name="Hu X."/>
            <person name="Sun X."/>
            <person name="Wang J."/>
            <person name="Zhao C."/>
            <person name="Wang Y."/>
            <person name="Wang D."/>
            <person name="Huang X."/>
            <person name="Wang R."/>
            <person name="Lv J."/>
            <person name="Li Y."/>
            <person name="Zhang Z."/>
            <person name="Liu B."/>
            <person name="Lu W."/>
            <person name="Hui Y."/>
            <person name="Liang J."/>
            <person name="Zhou Z."/>
            <person name="Hou R."/>
            <person name="Li X."/>
            <person name="Liu Y."/>
            <person name="Li H."/>
            <person name="Ning X."/>
            <person name="Lin Y."/>
            <person name="Zhao L."/>
            <person name="Xing Q."/>
            <person name="Dou J."/>
            <person name="Li Y."/>
            <person name="Mao J."/>
            <person name="Guo H."/>
            <person name="Dou H."/>
            <person name="Li T."/>
            <person name="Mu C."/>
            <person name="Jiang W."/>
            <person name="Fu Q."/>
            <person name="Fu X."/>
            <person name="Miao Y."/>
            <person name="Liu J."/>
            <person name="Yu Q."/>
            <person name="Li R."/>
            <person name="Liao H."/>
            <person name="Li X."/>
            <person name="Kong Y."/>
            <person name="Jiang Z."/>
            <person name="Chourrout D."/>
            <person name="Li R."/>
            <person name="Bao Z."/>
        </authorList>
    </citation>
    <scope>NUCLEOTIDE SEQUENCE [LARGE SCALE GENOMIC DNA]</scope>
    <source>
        <strain evidence="2 3">PY_sf001</strain>
    </source>
</reference>
<dbReference type="AlphaFoldDB" id="A0A210QYC8"/>
<evidence type="ECO:0000313" key="3">
    <source>
        <dbReference type="Proteomes" id="UP000242188"/>
    </source>
</evidence>
<evidence type="ECO:0000256" key="1">
    <source>
        <dbReference type="SAM" id="MobiDB-lite"/>
    </source>
</evidence>
<protein>
    <submittedName>
        <fullName evidence="2">Uncharacterized protein</fullName>
    </submittedName>
</protein>
<feature type="compositionally biased region" description="Low complexity" evidence="1">
    <location>
        <begin position="125"/>
        <end position="134"/>
    </location>
</feature>
<gene>
    <name evidence="2" type="ORF">KP79_PYT08437</name>
</gene>
<dbReference type="Proteomes" id="UP000242188">
    <property type="component" value="Unassembled WGS sequence"/>
</dbReference>
<feature type="region of interest" description="Disordered" evidence="1">
    <location>
        <begin position="99"/>
        <end position="152"/>
    </location>
</feature>
<name>A0A210QYC8_MIZYE</name>
<sequence>MTFRPRGYTYVREMDIAVELGFQRLETETTLVKDRVLQRNHEQFKKAIFEEIFFTDAFCFADQNDWMKTETKSKGDLPRGSEMLHQVIQDICFLRSPKGTDVEAEEERGHTDMSDDVSLSINDGSSSECVSNSESDSESQNRDTMEDMANTS</sequence>